<dbReference type="Proteomes" id="UP001433071">
    <property type="component" value="Unassembled WGS sequence"/>
</dbReference>
<gene>
    <name evidence="1" type="ORF">NKI36_10765</name>
</gene>
<keyword evidence="2" id="KW-1185">Reference proteome</keyword>
<sequence length="189" mass="20733">MTLTLASILWRRLDVEGHDSCLLSQVKDGYCLSGQAIFVQDDKPCCLGYEVVCDAVWRTRAARVDGFLGMRELLYAIERGTDGQWALNGEIQPDVAGLVDVDLGFTPASNLLAIRRFDLGVGQARPAPAAYLAFPELRLTRLEQSYQRLDEGRYAYAAPMFGYDDILVVSPAGFVVSYPGLWTSTAASA</sequence>
<dbReference type="SUPFAM" id="SSF159275">
    <property type="entry name" value="PA1994-like"/>
    <property type="match status" value="1"/>
</dbReference>
<comment type="caution">
    <text evidence="1">The sequence shown here is derived from an EMBL/GenBank/DDBJ whole genome shotgun (WGS) entry which is preliminary data.</text>
</comment>
<proteinExistence type="predicted"/>
<dbReference type="EMBL" id="JAMYQB010000007">
    <property type="protein sequence ID" value="MER9404530.1"/>
    <property type="molecule type" value="Genomic_DNA"/>
</dbReference>
<accession>A0ABV1YXP2</accession>
<dbReference type="Pfam" id="PF06475">
    <property type="entry name" value="Glycolipid_bind"/>
    <property type="match status" value="1"/>
</dbReference>
<evidence type="ECO:0000313" key="1">
    <source>
        <dbReference type="EMBL" id="MER9404530.1"/>
    </source>
</evidence>
<reference evidence="1 2" key="1">
    <citation type="journal article" date="2024" name="Proc. Natl. Acad. Sci. U.S.A.">
        <title>The evolutionary genomics of adaptation to stress in wild rhizobium bacteria.</title>
        <authorList>
            <person name="Kehlet-Delgado H."/>
            <person name="Montoya A.P."/>
            <person name="Jensen K.T."/>
            <person name="Wendlandt C.E."/>
            <person name="Dexheimer C."/>
            <person name="Roberts M."/>
            <person name="Torres Martinez L."/>
            <person name="Friesen M.L."/>
            <person name="Griffitts J.S."/>
            <person name="Porter S.S."/>
        </authorList>
    </citation>
    <scope>NUCLEOTIDE SEQUENCE [LARGE SCALE GENOMIC DNA]</scope>
    <source>
        <strain evidence="1 2">M0641</strain>
    </source>
</reference>
<dbReference type="RefSeq" id="WP_352557595.1">
    <property type="nucleotide sequence ID" value="NZ_JAMYQB010000007.1"/>
</dbReference>
<name>A0ABV1YXP2_9HYPH</name>
<protein>
    <submittedName>
        <fullName evidence="1">Glycolipid-binding domain-containing protein</fullName>
    </submittedName>
</protein>
<organism evidence="1 2">
    <name type="scientific">Mesorhizobium caraganae</name>
    <dbReference type="NCBI Taxonomy" id="483206"/>
    <lineage>
        <taxon>Bacteria</taxon>
        <taxon>Pseudomonadati</taxon>
        <taxon>Pseudomonadota</taxon>
        <taxon>Alphaproteobacteria</taxon>
        <taxon>Hyphomicrobiales</taxon>
        <taxon>Phyllobacteriaceae</taxon>
        <taxon>Mesorhizobium</taxon>
    </lineage>
</organism>
<evidence type="ECO:0000313" key="2">
    <source>
        <dbReference type="Proteomes" id="UP001433071"/>
    </source>
</evidence>
<dbReference type="InterPro" id="IPR009467">
    <property type="entry name" value="Glycolipid-bd_prot_put"/>
</dbReference>